<comment type="caution">
    <text evidence="1">The sequence shown here is derived from an EMBL/GenBank/DDBJ whole genome shotgun (WGS) entry which is preliminary data.</text>
</comment>
<gene>
    <name evidence="1" type="ORF">BV22DRAFT_34996</name>
</gene>
<dbReference type="EMBL" id="MU266329">
    <property type="protein sequence ID" value="KAH7930800.1"/>
    <property type="molecule type" value="Genomic_DNA"/>
</dbReference>
<protein>
    <submittedName>
        <fullName evidence="1">Uncharacterized protein</fullName>
    </submittedName>
</protein>
<keyword evidence="2" id="KW-1185">Reference proteome</keyword>
<sequence>MQTGSEVPEPHLYQSLWKEKMCHNVMDGRYHTICGHFISMSSRPQDCLRPNCLFSRRHVHPTGCKSQSCIRLMALPVRNPIRISPTVCGDCTARQRDGPLGMQV</sequence>
<organism evidence="1 2">
    <name type="scientific">Leucogyrophana mollusca</name>
    <dbReference type="NCBI Taxonomy" id="85980"/>
    <lineage>
        <taxon>Eukaryota</taxon>
        <taxon>Fungi</taxon>
        <taxon>Dikarya</taxon>
        <taxon>Basidiomycota</taxon>
        <taxon>Agaricomycotina</taxon>
        <taxon>Agaricomycetes</taxon>
        <taxon>Agaricomycetidae</taxon>
        <taxon>Boletales</taxon>
        <taxon>Boletales incertae sedis</taxon>
        <taxon>Leucogyrophana</taxon>
    </lineage>
</organism>
<reference evidence="1" key="1">
    <citation type="journal article" date="2021" name="New Phytol.">
        <title>Evolutionary innovations through gain and loss of genes in the ectomycorrhizal Boletales.</title>
        <authorList>
            <person name="Wu G."/>
            <person name="Miyauchi S."/>
            <person name="Morin E."/>
            <person name="Kuo A."/>
            <person name="Drula E."/>
            <person name="Varga T."/>
            <person name="Kohler A."/>
            <person name="Feng B."/>
            <person name="Cao Y."/>
            <person name="Lipzen A."/>
            <person name="Daum C."/>
            <person name="Hundley H."/>
            <person name="Pangilinan J."/>
            <person name="Johnson J."/>
            <person name="Barry K."/>
            <person name="LaButti K."/>
            <person name="Ng V."/>
            <person name="Ahrendt S."/>
            <person name="Min B."/>
            <person name="Choi I.G."/>
            <person name="Park H."/>
            <person name="Plett J.M."/>
            <person name="Magnuson J."/>
            <person name="Spatafora J.W."/>
            <person name="Nagy L.G."/>
            <person name="Henrissat B."/>
            <person name="Grigoriev I.V."/>
            <person name="Yang Z.L."/>
            <person name="Xu J."/>
            <person name="Martin F.M."/>
        </authorList>
    </citation>
    <scope>NUCLEOTIDE SEQUENCE</scope>
    <source>
        <strain evidence="1">KUC20120723A-06</strain>
    </source>
</reference>
<accession>A0ACB8BZZ1</accession>
<dbReference type="Proteomes" id="UP000790709">
    <property type="component" value="Unassembled WGS sequence"/>
</dbReference>
<evidence type="ECO:0000313" key="1">
    <source>
        <dbReference type="EMBL" id="KAH7930800.1"/>
    </source>
</evidence>
<evidence type="ECO:0000313" key="2">
    <source>
        <dbReference type="Proteomes" id="UP000790709"/>
    </source>
</evidence>
<proteinExistence type="predicted"/>
<name>A0ACB8BZZ1_9AGAM</name>